<keyword evidence="1" id="KW-0548">Nucleotidyltransferase</keyword>
<dbReference type="EMBL" id="OOIL02006568">
    <property type="protein sequence ID" value="VFQ98158.1"/>
    <property type="molecule type" value="Genomic_DNA"/>
</dbReference>
<gene>
    <name evidence="5" type="ORF">CCAM_LOCUS39934</name>
</gene>
<evidence type="ECO:0000256" key="1">
    <source>
        <dbReference type="RuleBase" id="RU363098"/>
    </source>
</evidence>
<dbReference type="GO" id="GO:0031380">
    <property type="term" value="C:nuclear RNA-directed RNA polymerase complex"/>
    <property type="evidence" value="ECO:0007669"/>
    <property type="project" value="TreeGrafter"/>
</dbReference>
<comment type="similarity">
    <text evidence="1">Belongs to the RdRP family.</text>
</comment>
<dbReference type="GO" id="GO:0003723">
    <property type="term" value="F:RNA binding"/>
    <property type="evidence" value="ECO:0007669"/>
    <property type="project" value="UniProtKB-KW"/>
</dbReference>
<comment type="catalytic activity">
    <reaction evidence="1">
        <text>RNA(n) + a ribonucleoside 5'-triphosphate = RNA(n+1) + diphosphate</text>
        <dbReference type="Rhea" id="RHEA:21248"/>
        <dbReference type="Rhea" id="RHEA-COMP:14527"/>
        <dbReference type="Rhea" id="RHEA-COMP:17342"/>
        <dbReference type="ChEBI" id="CHEBI:33019"/>
        <dbReference type="ChEBI" id="CHEBI:61557"/>
        <dbReference type="ChEBI" id="CHEBI:140395"/>
        <dbReference type="EC" id="2.7.7.48"/>
    </reaction>
</comment>
<dbReference type="InterPro" id="IPR058751">
    <property type="entry name" value="RDRP_helical"/>
</dbReference>
<protein>
    <recommendedName>
        <fullName evidence="1">RNA-dependent RNA polymerase</fullName>
        <ecNumber evidence="1">2.7.7.48</ecNumber>
    </recommendedName>
</protein>
<name>A0A484ND19_9ASTE</name>
<feature type="domain" description="RDR1/2-like PH-like" evidence="3">
    <location>
        <begin position="63"/>
        <end position="201"/>
    </location>
</feature>
<dbReference type="Pfam" id="PF05183">
    <property type="entry name" value="RdRP"/>
    <property type="match status" value="1"/>
</dbReference>
<feature type="domain" description="RDRP helical" evidence="4">
    <location>
        <begin position="220"/>
        <end position="301"/>
    </location>
</feature>
<dbReference type="EC" id="2.7.7.48" evidence="1"/>
<dbReference type="InterPro" id="IPR057590">
    <property type="entry name" value="PH_RDR1/2-like"/>
</dbReference>
<sequence length="471" mass="53750">MGNNGRAYAKVQFATNNSAEKIIALVNRREGLCYGSSFLNARESETYIVEPRSYLHEMSDITLCFGCQTSNERFSTLWSAQNVSIKFGSGLKKILFFLSYREVEYKLQLSHENFWQIVLYTTGGRNDKFLVIQLFAAPRIFKRTPGSMYSYFKEFPNDRWVRTTDFSQNLIGQSSGFCLTIPAGVTLPDFRSNLVHCLEVQSPLILEQGSPFSSNLDLVPIMYPPQGVVLPFKLLFRICALVQHGCLPGPLLNADFFHLVDPQWRDINCIEYALAKMFSLHECCYDPVQWLTQEYEKFKYSPVSTFINLENGLVYVRRALVTPIRVYFCGPEVNKSNRVLRHYIDDIDNFLRVSFVDEDWDKIQPADLSSRASGKTAIYDRMLGILSNGIVIGDKRFEFLAFSSSQLREGSIWMFASRDGLTAADIRAWMGDFKKIKNVAKYAARLGQSFGSSTETLSIPRDEIEITFASE</sequence>
<evidence type="ECO:0000313" key="6">
    <source>
        <dbReference type="Proteomes" id="UP000595140"/>
    </source>
</evidence>
<keyword evidence="1" id="KW-0808">Transferase</keyword>
<dbReference type="PANTHER" id="PTHR23079">
    <property type="entry name" value="RNA-DEPENDENT RNA POLYMERASE"/>
    <property type="match status" value="1"/>
</dbReference>
<dbReference type="AlphaFoldDB" id="A0A484ND19"/>
<dbReference type="GO" id="GO:0003968">
    <property type="term" value="F:RNA-directed RNA polymerase activity"/>
    <property type="evidence" value="ECO:0007669"/>
    <property type="project" value="UniProtKB-KW"/>
</dbReference>
<evidence type="ECO:0000259" key="3">
    <source>
        <dbReference type="Pfam" id="PF24823"/>
    </source>
</evidence>
<dbReference type="InterPro" id="IPR057596">
    <property type="entry name" value="RDRP_core"/>
</dbReference>
<reference evidence="5 6" key="1">
    <citation type="submission" date="2018-04" db="EMBL/GenBank/DDBJ databases">
        <authorList>
            <person name="Vogel A."/>
        </authorList>
    </citation>
    <scope>NUCLEOTIDE SEQUENCE [LARGE SCALE GENOMIC DNA]</scope>
</reference>
<keyword evidence="6" id="KW-1185">Reference proteome</keyword>
<evidence type="ECO:0000259" key="2">
    <source>
        <dbReference type="Pfam" id="PF05183"/>
    </source>
</evidence>
<dbReference type="GO" id="GO:0030422">
    <property type="term" value="P:siRNA processing"/>
    <property type="evidence" value="ECO:0007669"/>
    <property type="project" value="TreeGrafter"/>
</dbReference>
<dbReference type="OrthoDB" id="1602082at2759"/>
<keyword evidence="1" id="KW-0943">RNA-mediated gene silencing</keyword>
<dbReference type="Proteomes" id="UP000595140">
    <property type="component" value="Unassembled WGS sequence"/>
</dbReference>
<dbReference type="PANTHER" id="PTHR23079:SF1">
    <property type="entry name" value="RNA-DEPENDENT RNA POLYMERASE 1"/>
    <property type="match status" value="1"/>
</dbReference>
<keyword evidence="1" id="KW-0694">RNA-binding</keyword>
<comment type="function">
    <text evidence="1">Probably involved in the RNA silencing pathway and required for the generation of small interfering RNAs (siRNAs).</text>
</comment>
<dbReference type="Pfam" id="PF24823">
    <property type="entry name" value="PH_RDR2"/>
    <property type="match status" value="1"/>
</dbReference>
<accession>A0A484ND19</accession>
<keyword evidence="1" id="KW-0696">RNA-directed RNA polymerase</keyword>
<feature type="domain" description="RDRP core" evidence="2">
    <location>
        <begin position="321"/>
        <end position="463"/>
    </location>
</feature>
<evidence type="ECO:0000259" key="4">
    <source>
        <dbReference type="Pfam" id="PF26252"/>
    </source>
</evidence>
<organism evidence="5 6">
    <name type="scientific">Cuscuta campestris</name>
    <dbReference type="NCBI Taxonomy" id="132261"/>
    <lineage>
        <taxon>Eukaryota</taxon>
        <taxon>Viridiplantae</taxon>
        <taxon>Streptophyta</taxon>
        <taxon>Embryophyta</taxon>
        <taxon>Tracheophyta</taxon>
        <taxon>Spermatophyta</taxon>
        <taxon>Magnoliopsida</taxon>
        <taxon>eudicotyledons</taxon>
        <taxon>Gunneridae</taxon>
        <taxon>Pentapetalae</taxon>
        <taxon>asterids</taxon>
        <taxon>lamiids</taxon>
        <taxon>Solanales</taxon>
        <taxon>Convolvulaceae</taxon>
        <taxon>Cuscuteae</taxon>
        <taxon>Cuscuta</taxon>
        <taxon>Cuscuta subgen. Grammica</taxon>
        <taxon>Cuscuta sect. Cleistogrammica</taxon>
    </lineage>
</organism>
<dbReference type="Pfam" id="PF26252">
    <property type="entry name" value="RdRP_helical"/>
    <property type="match status" value="1"/>
</dbReference>
<proteinExistence type="inferred from homology"/>
<evidence type="ECO:0000313" key="5">
    <source>
        <dbReference type="EMBL" id="VFQ98158.1"/>
    </source>
</evidence>
<dbReference type="InterPro" id="IPR007855">
    <property type="entry name" value="RDRP"/>
</dbReference>